<keyword evidence="6" id="KW-0106">Calcium</keyword>
<dbReference type="Proteomes" id="UP000482960">
    <property type="component" value="Unassembled WGS sequence"/>
</dbReference>
<evidence type="ECO:0000259" key="11">
    <source>
        <dbReference type="Pfam" id="PF06439"/>
    </source>
</evidence>
<dbReference type="PANTHER" id="PTHR40088:SF1">
    <property type="entry name" value="PECTATE LYASE PEL9"/>
    <property type="match status" value="1"/>
</dbReference>
<feature type="signal peptide" evidence="10">
    <location>
        <begin position="1"/>
        <end position="25"/>
    </location>
</feature>
<dbReference type="InterPro" id="IPR013320">
    <property type="entry name" value="ConA-like_dom_sf"/>
</dbReference>
<evidence type="ECO:0000256" key="4">
    <source>
        <dbReference type="ARBA" id="ARBA00022723"/>
    </source>
</evidence>
<dbReference type="InterPro" id="IPR052052">
    <property type="entry name" value="Polysaccharide_Lyase_9"/>
</dbReference>
<dbReference type="Gene3D" id="2.160.20.10">
    <property type="entry name" value="Single-stranded right-handed beta-helix, Pectin lyase-like"/>
    <property type="match status" value="1"/>
</dbReference>
<reference evidence="12 13" key="2">
    <citation type="submission" date="2020-03" db="EMBL/GenBank/DDBJ databases">
        <authorList>
            <person name="Ichikawa N."/>
            <person name="Kimura A."/>
            <person name="Kitahashi Y."/>
            <person name="Uohara A."/>
        </authorList>
    </citation>
    <scope>NUCLEOTIDE SEQUENCE [LARGE SCALE GENOMIC DNA]</scope>
    <source>
        <strain evidence="12 13">NBRC 108638</strain>
    </source>
</reference>
<evidence type="ECO:0000256" key="10">
    <source>
        <dbReference type="SAM" id="SignalP"/>
    </source>
</evidence>
<evidence type="ECO:0000313" key="13">
    <source>
        <dbReference type="Proteomes" id="UP000482960"/>
    </source>
</evidence>
<comment type="similarity">
    <text evidence="8">Belongs to the polysaccharide lyase 9 family.</text>
</comment>
<evidence type="ECO:0000256" key="2">
    <source>
        <dbReference type="ARBA" id="ARBA00004613"/>
    </source>
</evidence>
<keyword evidence="3" id="KW-0964">Secreted</keyword>
<name>A0A6V8LGA2_9ACTN</name>
<dbReference type="Gene3D" id="2.60.120.560">
    <property type="entry name" value="Exo-inulinase, domain 1"/>
    <property type="match status" value="1"/>
</dbReference>
<feature type="region of interest" description="Disordered" evidence="9">
    <location>
        <begin position="208"/>
        <end position="256"/>
    </location>
</feature>
<dbReference type="RefSeq" id="WP_173080719.1">
    <property type="nucleotide sequence ID" value="NZ_BAABJB010000001.1"/>
</dbReference>
<evidence type="ECO:0000256" key="1">
    <source>
        <dbReference type="ARBA" id="ARBA00001913"/>
    </source>
</evidence>
<comment type="cofactor">
    <cofactor evidence="1">
        <name>Ca(2+)</name>
        <dbReference type="ChEBI" id="CHEBI:29108"/>
    </cofactor>
</comment>
<evidence type="ECO:0000256" key="3">
    <source>
        <dbReference type="ARBA" id="ARBA00022525"/>
    </source>
</evidence>
<dbReference type="InterPro" id="IPR012334">
    <property type="entry name" value="Pectin_lyas_fold"/>
</dbReference>
<dbReference type="InterPro" id="IPR010496">
    <property type="entry name" value="AL/BT2_dom"/>
</dbReference>
<keyword evidence="7" id="KW-0456">Lyase</keyword>
<organism evidence="12 13">
    <name type="scientific">Phytohabitans rumicis</name>
    <dbReference type="NCBI Taxonomy" id="1076125"/>
    <lineage>
        <taxon>Bacteria</taxon>
        <taxon>Bacillati</taxon>
        <taxon>Actinomycetota</taxon>
        <taxon>Actinomycetes</taxon>
        <taxon>Micromonosporales</taxon>
        <taxon>Micromonosporaceae</taxon>
    </lineage>
</organism>
<keyword evidence="13" id="KW-1185">Reference proteome</keyword>
<dbReference type="InterPro" id="IPR011050">
    <property type="entry name" value="Pectin_lyase_fold/virulence"/>
</dbReference>
<proteinExistence type="inferred from homology"/>
<sequence length="612" mass="62508">MKSRKRKVVLAVGVAALVAGFGSLAAVSFADANSASSAGFTDTFEDGDIAGWSKSGGTWSVVADGSKVLRQSSTTSNNARVFAGDSGWTGYAVQARVKPLTLGSGGFVGLLARATGSTTFYRLALLPGNLVQLQAVNSGTVTVLGSASRTMSPGTWYTLSLTVNGATISGSVDGSAVATATNTLRAAGRIGVQTSYATASFDDITVTTGGATPAPTPATTTTAPAPSTSPTGTTSPSGTPSPSPTSSPPTAGNALYVSPAGAAGAAGTQANPTTLTSAITRVTAGGTIYLRGGTYNLSQTVTIAPGNNGTASARKKLSAYPGETPVLNFSAQSEDPANRGLAVNGNFWHLYGIVVERAGDNGIFVGGSNNIFERTVTRFNRDSGLQISRIASDTPRAQWPANNLVLSAESHDNADSDGEDADGFAAKLTVGPGNVFRYAVSHHNIDDGWDLFAKPDTGPIDPVTIEDSIAYDNGTLSNGTVNAAGDRNGYKLGGSDIAVNHVVRRSIAYHNGKHGFTYNSNPGTISVSNNLSIDNAERNYSFDAGTSVFRGNTSCRGGSGTNDRIIGDADSSNQFWSGSNGSRCATRTGALAWSFAADGRLLVTFAGKPVTL</sequence>
<dbReference type="GO" id="GO:0016837">
    <property type="term" value="F:carbon-oxygen lyase activity, acting on polysaccharides"/>
    <property type="evidence" value="ECO:0007669"/>
    <property type="project" value="TreeGrafter"/>
</dbReference>
<evidence type="ECO:0000313" key="12">
    <source>
        <dbReference type="EMBL" id="GFJ93871.1"/>
    </source>
</evidence>
<dbReference type="Pfam" id="PF06439">
    <property type="entry name" value="3keto-disac_hyd"/>
    <property type="match status" value="1"/>
</dbReference>
<evidence type="ECO:0000256" key="9">
    <source>
        <dbReference type="SAM" id="MobiDB-lite"/>
    </source>
</evidence>
<dbReference type="EMBL" id="BLPG01000001">
    <property type="protein sequence ID" value="GFJ93871.1"/>
    <property type="molecule type" value="Genomic_DNA"/>
</dbReference>
<feature type="compositionally biased region" description="Low complexity" evidence="9">
    <location>
        <begin position="208"/>
        <end position="238"/>
    </location>
</feature>
<keyword evidence="5 10" id="KW-0732">Signal</keyword>
<evidence type="ECO:0000256" key="8">
    <source>
        <dbReference type="ARBA" id="ARBA00038263"/>
    </source>
</evidence>
<feature type="domain" description="3-keto-alpha-glucoside-1,2-lyase/3-keto-2-hydroxy-glucal hydratase" evidence="11">
    <location>
        <begin position="39"/>
        <end position="206"/>
    </location>
</feature>
<keyword evidence="4" id="KW-0479">Metal-binding</keyword>
<evidence type="ECO:0000256" key="5">
    <source>
        <dbReference type="ARBA" id="ARBA00022729"/>
    </source>
</evidence>
<reference evidence="12 13" key="1">
    <citation type="submission" date="2020-03" db="EMBL/GenBank/DDBJ databases">
        <title>Whole genome shotgun sequence of Phytohabitans rumicis NBRC 108638.</title>
        <authorList>
            <person name="Komaki H."/>
            <person name="Tamura T."/>
        </authorList>
    </citation>
    <scope>NUCLEOTIDE SEQUENCE [LARGE SCALE GENOMIC DNA]</scope>
    <source>
        <strain evidence="12 13">NBRC 108638</strain>
    </source>
</reference>
<dbReference type="GO" id="GO:0005576">
    <property type="term" value="C:extracellular region"/>
    <property type="evidence" value="ECO:0007669"/>
    <property type="project" value="UniProtKB-SubCell"/>
</dbReference>
<protein>
    <recommendedName>
        <fullName evidence="11">3-keto-alpha-glucoside-1,2-lyase/3-keto-2-hydroxy-glucal hydratase domain-containing protein</fullName>
    </recommendedName>
</protein>
<evidence type="ECO:0000256" key="6">
    <source>
        <dbReference type="ARBA" id="ARBA00022837"/>
    </source>
</evidence>
<dbReference type="SUPFAM" id="SSF51126">
    <property type="entry name" value="Pectin lyase-like"/>
    <property type="match status" value="1"/>
</dbReference>
<gene>
    <name evidence="12" type="ORF">Prum_075130</name>
</gene>
<dbReference type="GO" id="GO:0046872">
    <property type="term" value="F:metal ion binding"/>
    <property type="evidence" value="ECO:0007669"/>
    <property type="project" value="UniProtKB-KW"/>
</dbReference>
<feature type="chain" id="PRO_5038887710" description="3-keto-alpha-glucoside-1,2-lyase/3-keto-2-hydroxy-glucal hydratase domain-containing protein" evidence="10">
    <location>
        <begin position="26"/>
        <end position="612"/>
    </location>
</feature>
<dbReference type="PANTHER" id="PTHR40088">
    <property type="entry name" value="PECTATE LYASE (EUROFUNG)"/>
    <property type="match status" value="1"/>
</dbReference>
<dbReference type="GO" id="GO:0016787">
    <property type="term" value="F:hydrolase activity"/>
    <property type="evidence" value="ECO:0007669"/>
    <property type="project" value="InterPro"/>
</dbReference>
<dbReference type="AlphaFoldDB" id="A0A6V8LGA2"/>
<dbReference type="SUPFAM" id="SSF49899">
    <property type="entry name" value="Concanavalin A-like lectins/glucanases"/>
    <property type="match status" value="1"/>
</dbReference>
<accession>A0A6V8LGA2</accession>
<comment type="subcellular location">
    <subcellularLocation>
        <location evidence="2">Secreted</location>
    </subcellularLocation>
</comment>
<comment type="caution">
    <text evidence="12">The sequence shown here is derived from an EMBL/GenBank/DDBJ whole genome shotgun (WGS) entry which is preliminary data.</text>
</comment>
<evidence type="ECO:0000256" key="7">
    <source>
        <dbReference type="ARBA" id="ARBA00023239"/>
    </source>
</evidence>